<protein>
    <recommendedName>
        <fullName evidence="3">P/Homo B domain-containing protein</fullName>
    </recommendedName>
</protein>
<dbReference type="Gene3D" id="2.60.40.3440">
    <property type="match status" value="1"/>
</dbReference>
<evidence type="ECO:0008006" key="3">
    <source>
        <dbReference type="Google" id="ProtNLM"/>
    </source>
</evidence>
<feature type="region of interest" description="Disordered" evidence="1">
    <location>
        <begin position="165"/>
        <end position="193"/>
    </location>
</feature>
<organism evidence="2">
    <name type="scientific">uncultured Thermomicrobiales bacterium</name>
    <dbReference type="NCBI Taxonomy" id="1645740"/>
    <lineage>
        <taxon>Bacteria</taxon>
        <taxon>Pseudomonadati</taxon>
        <taxon>Thermomicrobiota</taxon>
        <taxon>Thermomicrobia</taxon>
        <taxon>Thermomicrobiales</taxon>
        <taxon>environmental samples</taxon>
    </lineage>
</organism>
<evidence type="ECO:0000313" key="2">
    <source>
        <dbReference type="EMBL" id="CAA9582458.1"/>
    </source>
</evidence>
<evidence type="ECO:0000256" key="1">
    <source>
        <dbReference type="SAM" id="MobiDB-lite"/>
    </source>
</evidence>
<name>A0A6J4VL39_9BACT</name>
<sequence>MKVQEIARRSRTIGWSGAYGLLAGLLLVPALVLGPSAVDGAAAERRGGGVEAEDFAARTFRGTIVIGDAAPASPYGSTVTVSGLRGRVRDVNVILNDFSHQNPEDVAVMLATRGRAATLMRAVGGGTDVENANILLDEESERPLPDDGPLAGGLAYRPAVGDPEGEKEYPFYAEEPFGGEAPDPNYDEPDEEEDYAPLSFFDGLTANGDWTLWVRDDVANNLGGSTSGWTLEIVTDVPAGEFIARDRYRIVQGQVLTVGAEQGVLRKVDERGDLEFAARLVARPTKGKVRLNADGSFTYTPDAGALRKDAFTYRIEDEFGSSIAGTGRVVIRIGRP</sequence>
<reference evidence="2" key="1">
    <citation type="submission" date="2020-02" db="EMBL/GenBank/DDBJ databases">
        <authorList>
            <person name="Meier V. D."/>
        </authorList>
    </citation>
    <scope>NUCLEOTIDE SEQUENCE</scope>
    <source>
        <strain evidence="2">AVDCRST_MAG59</strain>
    </source>
</reference>
<proteinExistence type="predicted"/>
<dbReference type="EMBL" id="CADCWF010000354">
    <property type="protein sequence ID" value="CAA9582458.1"/>
    <property type="molecule type" value="Genomic_DNA"/>
</dbReference>
<accession>A0A6J4VL39</accession>
<dbReference type="Pfam" id="PF17963">
    <property type="entry name" value="Big_9"/>
    <property type="match status" value="1"/>
</dbReference>
<gene>
    <name evidence="2" type="ORF">AVDCRST_MAG59-4965</name>
</gene>
<dbReference type="AlphaFoldDB" id="A0A6J4VL39"/>
<dbReference type="Gene3D" id="2.60.120.260">
    <property type="entry name" value="Galactose-binding domain-like"/>
    <property type="match status" value="1"/>
</dbReference>